<dbReference type="InterPro" id="IPR021473">
    <property type="entry name" value="DUF3126"/>
</dbReference>
<accession>A0A8J3ETI8</accession>
<proteinExistence type="predicted"/>
<dbReference type="Proteomes" id="UP000621856">
    <property type="component" value="Unassembled WGS sequence"/>
</dbReference>
<comment type="caution">
    <text evidence="1">The sequence shown here is derived from an EMBL/GenBank/DDBJ whole genome shotgun (WGS) entry which is preliminary data.</text>
</comment>
<reference evidence="1" key="2">
    <citation type="submission" date="2020-09" db="EMBL/GenBank/DDBJ databases">
        <authorList>
            <person name="Sun Q."/>
            <person name="Zhou Y."/>
        </authorList>
    </citation>
    <scope>NUCLEOTIDE SEQUENCE</scope>
    <source>
        <strain evidence="1">CGMCC 1.14984</strain>
    </source>
</reference>
<dbReference type="AlphaFoldDB" id="A0A8J3ETI8"/>
<dbReference type="Pfam" id="PF11324">
    <property type="entry name" value="DUF3126"/>
    <property type="match status" value="1"/>
</dbReference>
<name>A0A8J3ETI8_9PROT</name>
<sequence length="81" mass="9416">MRNNAAENRIMQETEIAKLQLYLRRRFNDENLSVRARANKDDSAEVYIGDEFIGVLFKDEDEGEVSYDFNMAILEIDLPKG</sequence>
<gene>
    <name evidence="1" type="ORF">GCM10011355_07290</name>
</gene>
<evidence type="ECO:0008006" key="3">
    <source>
        <dbReference type="Google" id="ProtNLM"/>
    </source>
</evidence>
<evidence type="ECO:0000313" key="1">
    <source>
        <dbReference type="EMBL" id="GGH94040.1"/>
    </source>
</evidence>
<protein>
    <recommendedName>
        <fullName evidence="3">DUF3126 domain-containing protein</fullName>
    </recommendedName>
</protein>
<reference evidence="1" key="1">
    <citation type="journal article" date="2014" name="Int. J. Syst. Evol. Microbiol.">
        <title>Complete genome sequence of Corynebacterium casei LMG S-19264T (=DSM 44701T), isolated from a smear-ripened cheese.</title>
        <authorList>
            <consortium name="US DOE Joint Genome Institute (JGI-PGF)"/>
            <person name="Walter F."/>
            <person name="Albersmeier A."/>
            <person name="Kalinowski J."/>
            <person name="Ruckert C."/>
        </authorList>
    </citation>
    <scope>NUCLEOTIDE SEQUENCE</scope>
    <source>
        <strain evidence="1">CGMCC 1.14984</strain>
    </source>
</reference>
<evidence type="ECO:0000313" key="2">
    <source>
        <dbReference type="Proteomes" id="UP000621856"/>
    </source>
</evidence>
<dbReference type="EMBL" id="BMGZ01000001">
    <property type="protein sequence ID" value="GGH94040.1"/>
    <property type="molecule type" value="Genomic_DNA"/>
</dbReference>
<organism evidence="1 2">
    <name type="scientific">Aquisalinus luteolus</name>
    <dbReference type="NCBI Taxonomy" id="1566827"/>
    <lineage>
        <taxon>Bacteria</taxon>
        <taxon>Pseudomonadati</taxon>
        <taxon>Pseudomonadota</taxon>
        <taxon>Alphaproteobacteria</taxon>
        <taxon>Parvularculales</taxon>
        <taxon>Parvularculaceae</taxon>
        <taxon>Aquisalinus</taxon>
    </lineage>
</organism>